<keyword evidence="3" id="KW-1185">Reference proteome</keyword>
<sequence>MYYLGVRYVVNRKVLIGFLAREMNGNRSSDHSKEQADDSLIKFKMADLQLDTQNGNNQEGGPIAYEVYNLGHLGARDHCSCRVTIGNLNQFFKRQKLPNRMVKGGHATPQSTGNKEANPLEEEEKTFNQSPTVPGNMGTQASQTFPEKQTGHIRKKRNVGR</sequence>
<evidence type="ECO:0000313" key="2">
    <source>
        <dbReference type="EMBL" id="GFU49335.1"/>
    </source>
</evidence>
<organism evidence="2 3">
    <name type="scientific">Nephila pilipes</name>
    <name type="common">Giant wood spider</name>
    <name type="synonym">Nephila maculata</name>
    <dbReference type="NCBI Taxonomy" id="299642"/>
    <lineage>
        <taxon>Eukaryota</taxon>
        <taxon>Metazoa</taxon>
        <taxon>Ecdysozoa</taxon>
        <taxon>Arthropoda</taxon>
        <taxon>Chelicerata</taxon>
        <taxon>Arachnida</taxon>
        <taxon>Araneae</taxon>
        <taxon>Araneomorphae</taxon>
        <taxon>Entelegynae</taxon>
        <taxon>Araneoidea</taxon>
        <taxon>Nephilidae</taxon>
        <taxon>Nephila</taxon>
    </lineage>
</organism>
<dbReference type="AlphaFoldDB" id="A0A8X6R4S2"/>
<dbReference type="Proteomes" id="UP000887013">
    <property type="component" value="Unassembled WGS sequence"/>
</dbReference>
<evidence type="ECO:0000256" key="1">
    <source>
        <dbReference type="SAM" id="MobiDB-lite"/>
    </source>
</evidence>
<dbReference type="EMBL" id="BMAW01037655">
    <property type="protein sequence ID" value="GFU49335.1"/>
    <property type="molecule type" value="Genomic_DNA"/>
</dbReference>
<evidence type="ECO:0000313" key="3">
    <source>
        <dbReference type="Proteomes" id="UP000887013"/>
    </source>
</evidence>
<accession>A0A8X6R4S2</accession>
<comment type="caution">
    <text evidence="2">The sequence shown here is derived from an EMBL/GenBank/DDBJ whole genome shotgun (WGS) entry which is preliminary data.</text>
</comment>
<feature type="region of interest" description="Disordered" evidence="1">
    <location>
        <begin position="99"/>
        <end position="161"/>
    </location>
</feature>
<name>A0A8X6R4S2_NEPPI</name>
<feature type="compositionally biased region" description="Basic residues" evidence="1">
    <location>
        <begin position="151"/>
        <end position="161"/>
    </location>
</feature>
<gene>
    <name evidence="2" type="ORF">NPIL_623281</name>
</gene>
<feature type="compositionally biased region" description="Polar residues" evidence="1">
    <location>
        <begin position="127"/>
        <end position="147"/>
    </location>
</feature>
<proteinExistence type="predicted"/>
<protein>
    <submittedName>
        <fullName evidence="2">Uncharacterized protein</fullName>
    </submittedName>
</protein>
<reference evidence="2" key="1">
    <citation type="submission" date="2020-08" db="EMBL/GenBank/DDBJ databases">
        <title>Multicomponent nature underlies the extraordinary mechanical properties of spider dragline silk.</title>
        <authorList>
            <person name="Kono N."/>
            <person name="Nakamura H."/>
            <person name="Mori M."/>
            <person name="Yoshida Y."/>
            <person name="Ohtoshi R."/>
            <person name="Malay A.D."/>
            <person name="Moran D.A.P."/>
            <person name="Tomita M."/>
            <person name="Numata K."/>
            <person name="Arakawa K."/>
        </authorList>
    </citation>
    <scope>NUCLEOTIDE SEQUENCE</scope>
</reference>